<keyword evidence="1" id="KW-0472">Membrane</keyword>
<keyword evidence="1" id="KW-0812">Transmembrane</keyword>
<dbReference type="Proteomes" id="UP000694546">
    <property type="component" value="Chromosome 2"/>
</dbReference>
<dbReference type="GO" id="GO:0004930">
    <property type="term" value="F:G protein-coupled receptor activity"/>
    <property type="evidence" value="ECO:0007669"/>
    <property type="project" value="TreeGrafter"/>
</dbReference>
<dbReference type="GO" id="GO:0005886">
    <property type="term" value="C:plasma membrane"/>
    <property type="evidence" value="ECO:0007669"/>
    <property type="project" value="TreeGrafter"/>
</dbReference>
<dbReference type="Ensembl" id="ENSGMOT00000054975.1">
    <property type="protein sequence ID" value="ENSGMOP00000063451.1"/>
    <property type="gene ID" value="ENSGMOG00000033126.1"/>
</dbReference>
<name>A0A8C5CM88_GADMO</name>
<sequence>MFGQHVERCWPTFVCLVGRCATNGGAVTWLVQRERTVPDPLCCASLERLCRLIVFKILAQSVILGCTWVLGLYQANLFFQVLFILLNSQQGTFLFIVHCLLNKEVGPNQEHLLWFIFIQDSKNRTITSNGCPAHSGSQETLEQR</sequence>
<evidence type="ECO:0000313" key="3">
    <source>
        <dbReference type="Proteomes" id="UP000694546"/>
    </source>
</evidence>
<keyword evidence="3" id="KW-1185">Reference proteome</keyword>
<evidence type="ECO:0000256" key="1">
    <source>
        <dbReference type="SAM" id="Phobius"/>
    </source>
</evidence>
<dbReference type="GeneTree" id="ENSGT00980000202274"/>
<feature type="transmembrane region" description="Helical" evidence="1">
    <location>
        <begin position="77"/>
        <end position="101"/>
    </location>
</feature>
<protein>
    <submittedName>
        <fullName evidence="2">Uncharacterized protein</fullName>
    </submittedName>
</protein>
<organism evidence="2 3">
    <name type="scientific">Gadus morhua</name>
    <name type="common">Atlantic cod</name>
    <dbReference type="NCBI Taxonomy" id="8049"/>
    <lineage>
        <taxon>Eukaryota</taxon>
        <taxon>Metazoa</taxon>
        <taxon>Chordata</taxon>
        <taxon>Craniata</taxon>
        <taxon>Vertebrata</taxon>
        <taxon>Euteleostomi</taxon>
        <taxon>Actinopterygii</taxon>
        <taxon>Neopterygii</taxon>
        <taxon>Teleostei</taxon>
        <taxon>Neoteleostei</taxon>
        <taxon>Acanthomorphata</taxon>
        <taxon>Zeiogadaria</taxon>
        <taxon>Gadariae</taxon>
        <taxon>Gadiformes</taxon>
        <taxon>Gadoidei</taxon>
        <taxon>Gadidae</taxon>
        <taxon>Gadus</taxon>
    </lineage>
</organism>
<keyword evidence="1" id="KW-1133">Transmembrane helix</keyword>
<reference evidence="2" key="1">
    <citation type="submission" date="2025-08" db="UniProtKB">
        <authorList>
            <consortium name="Ensembl"/>
        </authorList>
    </citation>
    <scope>IDENTIFICATION</scope>
</reference>
<accession>A0A8C5CM88</accession>
<feature type="transmembrane region" description="Helical" evidence="1">
    <location>
        <begin position="53"/>
        <end position="71"/>
    </location>
</feature>
<dbReference type="PANTHER" id="PTHR12011">
    <property type="entry name" value="ADHESION G-PROTEIN COUPLED RECEPTOR"/>
    <property type="match status" value="1"/>
</dbReference>
<dbReference type="PANTHER" id="PTHR12011:SF469">
    <property type="entry name" value="ADHESION G PROTEIN-COUPLED RECEPTOR E1-RELATED"/>
    <property type="match status" value="1"/>
</dbReference>
<proteinExistence type="predicted"/>
<dbReference type="Gene3D" id="1.20.1070.10">
    <property type="entry name" value="Rhodopsin 7-helix transmembrane proteins"/>
    <property type="match status" value="1"/>
</dbReference>
<dbReference type="GO" id="GO:0007189">
    <property type="term" value="P:adenylate cyclase-activating G protein-coupled receptor signaling pathway"/>
    <property type="evidence" value="ECO:0007669"/>
    <property type="project" value="TreeGrafter"/>
</dbReference>
<reference evidence="2" key="2">
    <citation type="submission" date="2025-09" db="UniProtKB">
        <authorList>
            <consortium name="Ensembl"/>
        </authorList>
    </citation>
    <scope>IDENTIFICATION</scope>
</reference>
<evidence type="ECO:0000313" key="2">
    <source>
        <dbReference type="Ensembl" id="ENSGMOP00000063451.1"/>
    </source>
</evidence>
<dbReference type="AlphaFoldDB" id="A0A8C5CM88"/>